<dbReference type="AlphaFoldDB" id="A0A941DPM2"/>
<reference evidence="4" key="1">
    <citation type="submission" date="2021-04" db="EMBL/GenBank/DDBJ databases">
        <title>novel species isolated from subtropical streams in China.</title>
        <authorList>
            <person name="Lu H."/>
        </authorList>
    </citation>
    <scope>NUCLEOTIDE SEQUENCE</scope>
    <source>
        <strain evidence="4">LFS511W</strain>
    </source>
</reference>
<accession>A0A941DPM2</accession>
<protein>
    <submittedName>
        <fullName evidence="4">UbiA prenyltransferase family protein</fullName>
    </submittedName>
</protein>
<evidence type="ECO:0000259" key="3">
    <source>
        <dbReference type="Pfam" id="PF14018"/>
    </source>
</evidence>
<dbReference type="EMBL" id="JAGSPN010000007">
    <property type="protein sequence ID" value="MBR7782601.1"/>
    <property type="molecule type" value="Genomic_DNA"/>
</dbReference>
<name>A0A941DPM2_9BURK</name>
<feature type="compositionally biased region" description="Polar residues" evidence="1">
    <location>
        <begin position="121"/>
        <end position="131"/>
    </location>
</feature>
<feature type="domain" description="DUF4234" evidence="3">
    <location>
        <begin position="156"/>
        <end position="244"/>
    </location>
</feature>
<dbReference type="InterPro" id="IPR025328">
    <property type="entry name" value="DUF4234"/>
</dbReference>
<dbReference type="Pfam" id="PF14018">
    <property type="entry name" value="DUF4234"/>
    <property type="match status" value="1"/>
</dbReference>
<keyword evidence="2" id="KW-0812">Transmembrane</keyword>
<proteinExistence type="predicted"/>
<feature type="region of interest" description="Disordered" evidence="1">
    <location>
        <begin position="112"/>
        <end position="136"/>
    </location>
</feature>
<feature type="transmembrane region" description="Helical" evidence="2">
    <location>
        <begin position="257"/>
        <end position="274"/>
    </location>
</feature>
<organism evidence="4 5">
    <name type="scientific">Undibacterium luofuense</name>
    <dbReference type="NCBI Taxonomy" id="2828733"/>
    <lineage>
        <taxon>Bacteria</taxon>
        <taxon>Pseudomonadati</taxon>
        <taxon>Pseudomonadota</taxon>
        <taxon>Betaproteobacteria</taxon>
        <taxon>Burkholderiales</taxon>
        <taxon>Oxalobacteraceae</taxon>
        <taxon>Undibacterium</taxon>
    </lineage>
</organism>
<keyword evidence="2" id="KW-1133">Transmembrane helix</keyword>
<sequence>MHSDIHTPKSDSTSVSSATFNIHFTGLRQDVDASQATIRLASLFKIPVEQVASLVALQGFMIKKSVSEGIAQSYRQAIEAAGGVCEIQPEIQQLQHIPVDLSPSMGSGETTTIEIDHPDGRSTSSVNQSESKPMAKIRHDTEPNAAELKDQINTKTWHFVLLTAATVGIYPLLWLTRHHEIFNKVTKKQTVSMPIIVFLAICIGISLALNGTRNQTGILVFLATYLLTVILYLVLAFRAKRALQEYALNTLKIDLRMSPVYTVLFTLFYINYCINDIPEVLRRQQILTNQRPT</sequence>
<feature type="transmembrane region" description="Helical" evidence="2">
    <location>
        <begin position="191"/>
        <end position="209"/>
    </location>
</feature>
<feature type="transmembrane region" description="Helical" evidence="2">
    <location>
        <begin position="157"/>
        <end position="176"/>
    </location>
</feature>
<comment type="caution">
    <text evidence="4">The sequence shown here is derived from an EMBL/GenBank/DDBJ whole genome shotgun (WGS) entry which is preliminary data.</text>
</comment>
<evidence type="ECO:0000313" key="5">
    <source>
        <dbReference type="Proteomes" id="UP000680067"/>
    </source>
</evidence>
<feature type="transmembrane region" description="Helical" evidence="2">
    <location>
        <begin position="216"/>
        <end position="237"/>
    </location>
</feature>
<keyword evidence="2" id="KW-0472">Membrane</keyword>
<gene>
    <name evidence="4" type="ORF">KDM89_10625</name>
</gene>
<evidence type="ECO:0000256" key="2">
    <source>
        <dbReference type="SAM" id="Phobius"/>
    </source>
</evidence>
<keyword evidence="5" id="KW-1185">Reference proteome</keyword>
<dbReference type="Proteomes" id="UP000680067">
    <property type="component" value="Unassembled WGS sequence"/>
</dbReference>
<evidence type="ECO:0000313" key="4">
    <source>
        <dbReference type="EMBL" id="MBR7782601.1"/>
    </source>
</evidence>
<evidence type="ECO:0000256" key="1">
    <source>
        <dbReference type="SAM" id="MobiDB-lite"/>
    </source>
</evidence>